<accession>W1XA62</accession>
<dbReference type="GO" id="GO:0005524">
    <property type="term" value="F:ATP binding"/>
    <property type="evidence" value="ECO:0007669"/>
    <property type="project" value="InterPro"/>
</dbReference>
<comment type="caution">
    <text evidence="2">The sequence shown here is derived from an EMBL/GenBank/DDBJ whole genome shotgun (WGS) entry which is preliminary data.</text>
</comment>
<dbReference type="InterPro" id="IPR050742">
    <property type="entry name" value="Helicase_Restrict-Modif_Enz"/>
</dbReference>
<protein>
    <submittedName>
        <fullName evidence="2">Type III restriction protein res subunit</fullName>
    </submittedName>
</protein>
<evidence type="ECO:0000313" key="2">
    <source>
        <dbReference type="EMBL" id="ETJ26350.1"/>
    </source>
</evidence>
<dbReference type="GO" id="GO:0005829">
    <property type="term" value="C:cytosol"/>
    <property type="evidence" value="ECO:0007669"/>
    <property type="project" value="TreeGrafter"/>
</dbReference>
<gene>
    <name evidence="2" type="ORF">Q604_UNBC17421G0001</name>
</gene>
<feature type="domain" description="Helicase ATP-binding" evidence="1">
    <location>
        <begin position="1"/>
        <end position="118"/>
    </location>
</feature>
<dbReference type="GO" id="GO:0003677">
    <property type="term" value="F:DNA binding"/>
    <property type="evidence" value="ECO:0007669"/>
    <property type="project" value="InterPro"/>
</dbReference>
<sequence length="118" mass="13411">RANNAKRGLLISATGTGKTYAAAFAMREMKPKRILFLVHREQIAKQAIASFERIYNDPSITFGLVSGNAKYYNATHVFSTMQMMGRNDVMKQYDPKEFDCIIIDEVHRAGSDSYQRII</sequence>
<dbReference type="InterPro" id="IPR014001">
    <property type="entry name" value="Helicase_ATP-bd"/>
</dbReference>
<dbReference type="SUPFAM" id="SSF52540">
    <property type="entry name" value="P-loop containing nucleoside triphosphate hydrolases"/>
    <property type="match status" value="1"/>
</dbReference>
<dbReference type="Pfam" id="PF04851">
    <property type="entry name" value="ResIII"/>
    <property type="match status" value="1"/>
</dbReference>
<organism evidence="2">
    <name type="scientific">human gut metagenome</name>
    <dbReference type="NCBI Taxonomy" id="408170"/>
    <lineage>
        <taxon>unclassified sequences</taxon>
        <taxon>metagenomes</taxon>
        <taxon>organismal metagenomes</taxon>
    </lineage>
</organism>
<feature type="non-terminal residue" evidence="2">
    <location>
        <position position="118"/>
    </location>
</feature>
<reference evidence="2" key="1">
    <citation type="submission" date="2013-12" db="EMBL/GenBank/DDBJ databases">
        <title>A Varibaculum cambriense genome reconstructed from a premature infant gut community with otherwise low bacterial novelty that shifts toward anaerobic metabolism during the third week of life.</title>
        <authorList>
            <person name="Brown C.T."/>
            <person name="Sharon I."/>
            <person name="Thomas B.C."/>
            <person name="Castelle C.J."/>
            <person name="Morowitz M.J."/>
            <person name="Banfield J.F."/>
        </authorList>
    </citation>
    <scope>NUCLEOTIDE SEQUENCE</scope>
</reference>
<dbReference type="AlphaFoldDB" id="W1XA62"/>
<evidence type="ECO:0000259" key="1">
    <source>
        <dbReference type="PROSITE" id="PS51192"/>
    </source>
</evidence>
<feature type="non-terminal residue" evidence="2">
    <location>
        <position position="1"/>
    </location>
</feature>
<dbReference type="GO" id="GO:0016787">
    <property type="term" value="F:hydrolase activity"/>
    <property type="evidence" value="ECO:0007669"/>
    <property type="project" value="InterPro"/>
</dbReference>
<proteinExistence type="predicted"/>
<dbReference type="InterPro" id="IPR006935">
    <property type="entry name" value="Helicase/UvrB_N"/>
</dbReference>
<dbReference type="Gene3D" id="3.40.50.300">
    <property type="entry name" value="P-loop containing nucleotide triphosphate hydrolases"/>
    <property type="match status" value="1"/>
</dbReference>
<name>W1XA62_9ZZZZ</name>
<dbReference type="PANTHER" id="PTHR47396">
    <property type="entry name" value="TYPE I RESTRICTION ENZYME ECOKI R PROTEIN"/>
    <property type="match status" value="1"/>
</dbReference>
<dbReference type="EMBL" id="AZMM01017421">
    <property type="protein sequence ID" value="ETJ26350.1"/>
    <property type="molecule type" value="Genomic_DNA"/>
</dbReference>
<dbReference type="InterPro" id="IPR027417">
    <property type="entry name" value="P-loop_NTPase"/>
</dbReference>
<dbReference type="PANTHER" id="PTHR47396:SF1">
    <property type="entry name" value="ATP-DEPENDENT HELICASE IRC3-RELATED"/>
    <property type="match status" value="1"/>
</dbReference>
<dbReference type="PROSITE" id="PS51192">
    <property type="entry name" value="HELICASE_ATP_BIND_1"/>
    <property type="match status" value="1"/>
</dbReference>